<dbReference type="InterPro" id="IPR011009">
    <property type="entry name" value="Kinase-like_dom_sf"/>
</dbReference>
<keyword evidence="2" id="KW-0732">Signal</keyword>
<evidence type="ECO:0000313" key="4">
    <source>
        <dbReference type="EMBL" id="KIP08542.1"/>
    </source>
</evidence>
<dbReference type="PANTHER" id="PTHR38248">
    <property type="entry name" value="FUNK1 6"/>
    <property type="match status" value="1"/>
</dbReference>
<feature type="domain" description="Fungal-type protein kinase" evidence="3">
    <location>
        <begin position="348"/>
        <end position="467"/>
    </location>
</feature>
<evidence type="ECO:0000313" key="5">
    <source>
        <dbReference type="Proteomes" id="UP000053257"/>
    </source>
</evidence>
<dbReference type="Proteomes" id="UP000053257">
    <property type="component" value="Unassembled WGS sequence"/>
</dbReference>
<reference evidence="4 5" key="1">
    <citation type="journal article" date="2014" name="PLoS Genet.">
        <title>Analysis of the Phlebiopsis gigantea genome, transcriptome and secretome provides insight into its pioneer colonization strategies of wood.</title>
        <authorList>
            <person name="Hori C."/>
            <person name="Ishida T."/>
            <person name="Igarashi K."/>
            <person name="Samejima M."/>
            <person name="Suzuki H."/>
            <person name="Master E."/>
            <person name="Ferreira P."/>
            <person name="Ruiz-Duenas F.J."/>
            <person name="Held B."/>
            <person name="Canessa P."/>
            <person name="Larrondo L.F."/>
            <person name="Schmoll M."/>
            <person name="Druzhinina I.S."/>
            <person name="Kubicek C.P."/>
            <person name="Gaskell J.A."/>
            <person name="Kersten P."/>
            <person name="St John F."/>
            <person name="Glasner J."/>
            <person name="Sabat G."/>
            <person name="Splinter BonDurant S."/>
            <person name="Syed K."/>
            <person name="Yadav J."/>
            <person name="Mgbeahuruike A.C."/>
            <person name="Kovalchuk A."/>
            <person name="Asiegbu F.O."/>
            <person name="Lackner G."/>
            <person name="Hoffmeister D."/>
            <person name="Rencoret J."/>
            <person name="Gutierrez A."/>
            <person name="Sun H."/>
            <person name="Lindquist E."/>
            <person name="Barry K."/>
            <person name="Riley R."/>
            <person name="Grigoriev I.V."/>
            <person name="Henrissat B."/>
            <person name="Kues U."/>
            <person name="Berka R.M."/>
            <person name="Martinez A.T."/>
            <person name="Covert S.F."/>
            <person name="Blanchette R.A."/>
            <person name="Cullen D."/>
        </authorList>
    </citation>
    <scope>NUCLEOTIDE SEQUENCE [LARGE SCALE GENOMIC DNA]</scope>
    <source>
        <strain evidence="4 5">11061_1 CR5-6</strain>
    </source>
</reference>
<protein>
    <recommendedName>
        <fullName evidence="3">Fungal-type protein kinase domain-containing protein</fullName>
    </recommendedName>
</protein>
<dbReference type="Pfam" id="PF17667">
    <property type="entry name" value="Pkinase_fungal"/>
    <property type="match status" value="1"/>
</dbReference>
<evidence type="ECO:0000256" key="2">
    <source>
        <dbReference type="SAM" id="SignalP"/>
    </source>
</evidence>
<dbReference type="PANTHER" id="PTHR38248:SF2">
    <property type="entry name" value="FUNK1 11"/>
    <property type="match status" value="1"/>
</dbReference>
<feature type="compositionally biased region" description="Pro residues" evidence="1">
    <location>
        <begin position="206"/>
        <end position="217"/>
    </location>
</feature>
<proteinExistence type="predicted"/>
<name>A0A0C3S9R3_PHLG1</name>
<dbReference type="InterPro" id="IPR008266">
    <property type="entry name" value="Tyr_kinase_AS"/>
</dbReference>
<sequence length="685" mass="77618">MAIGLGVLWLHLLFSSCSHVLTMPDTGARHFVGAMHPGTFLQAFMQPTELDVRIPQADYSRVPSRGSVPDMCRVLVQIIEKAKVCPSVRFFRTRTARQWLKEVTITRRTFDSDESLEDESEVGEYKFKYGHTPALAARTRPRPRKGTKRKTDIVEAYDYATALLDVEVHHRSQADPFTDPSDATNHGPSTTTSPTYHAQSEIRPTPARPPCSRPPMDQPEQSKSTHHHPESRGSPTRQKPISGSSSSSAYYQLFENPSHESSTFRATLVSHAAAQFTRRHRVFFFQLVILGRWARFIRWDRSGAICTERKNKVPHIPNVLYGGDVYDGRLKPQETLTQLYAEDEDDWRITNNVHERYVHHRIVQDIAYPLESALDVREFVQAIHDALQAIHKAHTTGLLHRDLSIGNIMIDLSGRGVLNDWDHAGSVEEPARGVGTWRFMSISLLSKPDKLHDITDDLESVYWVLLYGALKMFASADQDLPLNVFDWHGIDRDGRRIGGRFKQAWIYNSDRLFALGLTSTALQELILESQRCWFMFYNVRDDLMSLDGLGDLRDRMTKTLEQAPDPSFWIDKYAAALRSLEEQEHTPTRPSTSSEDHRERGTRSAQQLGAADAPTARVVPSESAAGGRNLKSVEQRARKQDASTTRKSDIKPTSSLSRKRRAEDLNPNSLGVVPLLPSKRRRVQS</sequence>
<dbReference type="GO" id="GO:0004672">
    <property type="term" value="F:protein kinase activity"/>
    <property type="evidence" value="ECO:0007669"/>
    <property type="project" value="InterPro"/>
</dbReference>
<feature type="compositionally biased region" description="Polar residues" evidence="1">
    <location>
        <begin position="181"/>
        <end position="198"/>
    </location>
</feature>
<dbReference type="InterPro" id="IPR040976">
    <property type="entry name" value="Pkinase_fungal"/>
</dbReference>
<keyword evidence="5" id="KW-1185">Reference proteome</keyword>
<feature type="region of interest" description="Disordered" evidence="1">
    <location>
        <begin position="580"/>
        <end position="685"/>
    </location>
</feature>
<gene>
    <name evidence="4" type="ORF">PHLGIDRAFT_12541</name>
</gene>
<organism evidence="4 5">
    <name type="scientific">Phlebiopsis gigantea (strain 11061_1 CR5-6)</name>
    <name type="common">White-rot fungus</name>
    <name type="synonym">Peniophora gigantea</name>
    <dbReference type="NCBI Taxonomy" id="745531"/>
    <lineage>
        <taxon>Eukaryota</taxon>
        <taxon>Fungi</taxon>
        <taxon>Dikarya</taxon>
        <taxon>Basidiomycota</taxon>
        <taxon>Agaricomycotina</taxon>
        <taxon>Agaricomycetes</taxon>
        <taxon>Polyporales</taxon>
        <taxon>Phanerochaetaceae</taxon>
        <taxon>Phlebiopsis</taxon>
    </lineage>
</organism>
<feature type="chain" id="PRO_5002169468" description="Fungal-type protein kinase domain-containing protein" evidence="2">
    <location>
        <begin position="23"/>
        <end position="685"/>
    </location>
</feature>
<feature type="region of interest" description="Disordered" evidence="1">
    <location>
        <begin position="173"/>
        <end position="246"/>
    </location>
</feature>
<dbReference type="SUPFAM" id="SSF56112">
    <property type="entry name" value="Protein kinase-like (PK-like)"/>
    <property type="match status" value="1"/>
</dbReference>
<evidence type="ECO:0000259" key="3">
    <source>
        <dbReference type="Pfam" id="PF17667"/>
    </source>
</evidence>
<feature type="signal peptide" evidence="2">
    <location>
        <begin position="1"/>
        <end position="22"/>
    </location>
</feature>
<dbReference type="PROSITE" id="PS00109">
    <property type="entry name" value="PROTEIN_KINASE_TYR"/>
    <property type="match status" value="1"/>
</dbReference>
<dbReference type="OrthoDB" id="2747778at2759"/>
<accession>A0A0C3S9R3</accession>
<dbReference type="AlphaFoldDB" id="A0A0C3S9R3"/>
<dbReference type="EMBL" id="KN840478">
    <property type="protein sequence ID" value="KIP08542.1"/>
    <property type="molecule type" value="Genomic_DNA"/>
</dbReference>
<evidence type="ECO:0000256" key="1">
    <source>
        <dbReference type="SAM" id="MobiDB-lite"/>
    </source>
</evidence>
<feature type="compositionally biased region" description="Basic and acidic residues" evidence="1">
    <location>
        <begin position="631"/>
        <end position="650"/>
    </location>
</feature>
<dbReference type="HOGENOM" id="CLU_006410_5_0_1"/>
<dbReference type="Gene3D" id="1.10.510.10">
    <property type="entry name" value="Transferase(Phosphotransferase) domain 1"/>
    <property type="match status" value="1"/>
</dbReference>